<dbReference type="RefSeq" id="WP_049726099.1">
    <property type="nucleotide sequence ID" value="NZ_CP012154.1"/>
</dbReference>
<dbReference type="EMBL" id="CP012154">
    <property type="protein sequence ID" value="AKS42545.1"/>
    <property type="molecule type" value="Genomic_DNA"/>
</dbReference>
<dbReference type="InterPro" id="IPR037181">
    <property type="entry name" value="SUFU_N"/>
</dbReference>
<proteinExistence type="predicted"/>
<dbReference type="SUPFAM" id="SSF103359">
    <property type="entry name" value="Suppressor of Fused, N-terminal domain"/>
    <property type="match status" value="1"/>
</dbReference>
<dbReference type="InterPro" id="IPR020941">
    <property type="entry name" value="SUFU-like_domain"/>
</dbReference>
<accession>A0A0K0XXZ4</accession>
<dbReference type="OrthoDB" id="8444466at2"/>
<organism evidence="1 2">
    <name type="scientific">Wenzhouxiangella marina</name>
    <dbReference type="NCBI Taxonomy" id="1579979"/>
    <lineage>
        <taxon>Bacteria</taxon>
        <taxon>Pseudomonadati</taxon>
        <taxon>Pseudomonadota</taxon>
        <taxon>Gammaproteobacteria</taxon>
        <taxon>Chromatiales</taxon>
        <taxon>Wenzhouxiangellaceae</taxon>
        <taxon>Wenzhouxiangella</taxon>
    </lineage>
</organism>
<protein>
    <submittedName>
        <fullName evidence="1">Uncharacterized protein</fullName>
    </submittedName>
</protein>
<reference evidence="2" key="1">
    <citation type="submission" date="2015-07" db="EMBL/GenBank/DDBJ databases">
        <authorList>
            <person name="Kim K.M."/>
        </authorList>
    </citation>
    <scope>NUCLEOTIDE SEQUENCE [LARGE SCALE GENOMIC DNA]</scope>
    <source>
        <strain evidence="2">KCTC 42284</strain>
    </source>
</reference>
<evidence type="ECO:0000313" key="2">
    <source>
        <dbReference type="Proteomes" id="UP000066624"/>
    </source>
</evidence>
<keyword evidence="2" id="KW-1185">Reference proteome</keyword>
<evidence type="ECO:0000313" key="1">
    <source>
        <dbReference type="EMBL" id="AKS42545.1"/>
    </source>
</evidence>
<gene>
    <name evidence="1" type="ORF">WM2015_2182</name>
</gene>
<dbReference type="Pfam" id="PF05076">
    <property type="entry name" value="SUFU"/>
    <property type="match status" value="1"/>
</dbReference>
<sequence>MTASHDLESVWELREEQIFPELFGEVSRGIFVLDEGDFSQFGGHAYDPRWLHLGVLEFGPTASRPTWLYVTSGGSTPWEEEPGEYDDDGYSWLGVEFMLETPLQSDWAIHLLKRLFAFHVLAMHGHFGERPGIDYGSRIPIRSPLNRETSVLDCVIAVQPSCVASTHNLPSGKFDLIELVGVSSDELEFAKAHGTSALAERLNAAGIHNVTDVHRASVCAGQP</sequence>
<dbReference type="Proteomes" id="UP000066624">
    <property type="component" value="Chromosome"/>
</dbReference>
<name>A0A0K0XXZ4_9GAMM</name>
<dbReference type="AlphaFoldDB" id="A0A0K0XXZ4"/>
<dbReference type="KEGG" id="wma:WM2015_2182"/>